<dbReference type="Proteomes" id="UP000044602">
    <property type="component" value="Unassembled WGS sequence"/>
</dbReference>
<feature type="region of interest" description="Disordered" evidence="1">
    <location>
        <begin position="885"/>
        <end position="1048"/>
    </location>
</feature>
<evidence type="ECO:0000259" key="2">
    <source>
        <dbReference type="Pfam" id="PF26087"/>
    </source>
</evidence>
<dbReference type="AlphaFoldDB" id="A0A0G4LN36"/>
<feature type="domain" description="DUF8032" evidence="2">
    <location>
        <begin position="1162"/>
        <end position="1205"/>
    </location>
</feature>
<dbReference type="STRING" id="100787.A0A0G4LN36"/>
<feature type="region of interest" description="Disordered" evidence="1">
    <location>
        <begin position="154"/>
        <end position="296"/>
    </location>
</feature>
<dbReference type="PANTHER" id="PTHR22949:SF0">
    <property type="entry name" value="RE27538P"/>
    <property type="match status" value="1"/>
</dbReference>
<evidence type="ECO:0000313" key="4">
    <source>
        <dbReference type="Proteomes" id="UP000044602"/>
    </source>
</evidence>
<feature type="compositionally biased region" description="Low complexity" evidence="1">
    <location>
        <begin position="8"/>
        <end position="49"/>
    </location>
</feature>
<accession>A0A0G4LN36</accession>
<feature type="region of interest" description="Disordered" evidence="1">
    <location>
        <begin position="402"/>
        <end position="625"/>
    </location>
</feature>
<sequence>MQHHPHHQQQGPAPSQHLQRQPHPQHPRPSSVVHQQHHSQPQSQHQHPSAYAQGHSIAPAYHQSAAQPSSAQHPQDGGLPYYTHPSPYSTPGATSGYTSADTSDMMAAAQMPRPPYPPMSYHTPQSNSPASVASPSQHDQHRSIYAQPPSQHLQQNMYYPPHQPHYPSMQAQSQQSPYAQHAAQAHPSMPSQQSMMMPQAQQQQQPQIQQQQQQQQQQQSSQHAQAQAQAQAQMANSPRHQHMKQEQQQVPHQLQKPQPAPMSHSPHPPNGTALSTPTGSTSGAVNPNAAPGPIPATTPLVVRQDQNGVQWIAFEYSRDRVKMEYTIRCDVESVNTDELSADFKTENCVYPRACCPKDQYRGNRQVYETECNTVGWALAQLNPSLRGKRGLIQRAVDSWRNSNQDPRLRSRRVRRQAKLNTRKSVSQPPHPGSHMPGPSPPGMPQAPGGMGAGGAAKMPGMGNMGHMGHNTAPGGGEEVGTVSMQHHPHHQQQGPAPSQHLQRQPHPQHPRPSSVVHQQHHSQPQSQHQHPSAYAQGHSIAPAYHQSAAQPSSAQHPQDGSLPYYTHPSPYSTPGATSGYTSADTSDMMAAAQMPRPPYPPMSYHTPQSNSPASVASPSQHDQHRSIYAQPPSQHLQQNMYYPPHQPHYPSMQAQSQQSPYAQHAAQAHPSMPSQQSMMMPQAQQQQQPQIQQQQQQQQQQQSTQHAQAQAQAQAQMANSPRHQHMKQEQQQVPHQLQKPQPAPMSHSPHPPNGTALSTPTGSTSGAVNPNAAPGPIPATTPLVVRQDQNGVQWIAFEYSRDRVKMEYTIRCDVESVNTDELSADFKTENCVYPRACCPKDQYRGNRQVYETECNTVGWALAQLNPSLRGKRGLIQRAVDSWRNSNQDPRLRSRRVRRQAKLNTRKSVSQPPHPGSHMPGPSPPGMPQAPGGMGAGGAAKMPGMGNMGHMGHNTAPGGGEEVGDDYMDDQQGHHHHHQAPAGQPGAAGDDVRQSQVFNSSGYGGHSAYPAPNQASMPHMGSAPHGGPITARRQSRSEPDEPENLFPNIPEAKKRKFILVEDNVRGSRLRVRVTLDGVDTREIPDSFRKGSSVYPRSYFPREMQSPPPSATGSKFFMDDAEDEDDGIEETDSHGGRRARGNLTRMVKVPIGENTEAEVAIPRMRKAMRGKEVRLNDLGYRMAWLQSRVFAGRTVFLQRALDCYRNKTRSAIESIMQDVKVLAPHYETRVGKRRWNDRMRKGESDE</sequence>
<feature type="compositionally biased region" description="Basic residues" evidence="1">
    <location>
        <begin position="892"/>
        <end position="904"/>
    </location>
</feature>
<name>A0A0G4LN36_VERLO</name>
<evidence type="ECO:0000256" key="1">
    <source>
        <dbReference type="SAM" id="MobiDB-lite"/>
    </source>
</evidence>
<dbReference type="EMBL" id="CVQH01015557">
    <property type="protein sequence ID" value="CRK23403.1"/>
    <property type="molecule type" value="Genomic_DNA"/>
</dbReference>
<dbReference type="PANTHER" id="PTHR22949">
    <property type="entry name" value="WHITE COLLAR 2 PROTEIN WC2"/>
    <property type="match status" value="1"/>
</dbReference>
<feature type="compositionally biased region" description="Polar residues" evidence="1">
    <location>
        <begin position="92"/>
        <end position="102"/>
    </location>
</feature>
<feature type="compositionally biased region" description="Polar residues" evidence="1">
    <location>
        <begin position="605"/>
        <end position="620"/>
    </location>
</feature>
<feature type="compositionally biased region" description="Low complexity" evidence="1">
    <location>
        <begin position="729"/>
        <end position="740"/>
    </location>
</feature>
<feature type="compositionally biased region" description="Low complexity" evidence="1">
    <location>
        <begin position="665"/>
        <end position="718"/>
    </location>
</feature>
<feature type="compositionally biased region" description="Polar residues" evidence="1">
    <location>
        <begin position="652"/>
        <end position="661"/>
    </location>
</feature>
<feature type="compositionally biased region" description="Polar residues" evidence="1">
    <location>
        <begin position="169"/>
        <end position="178"/>
    </location>
</feature>
<feature type="compositionally biased region" description="Polar residues" evidence="1">
    <location>
        <begin position="272"/>
        <end position="285"/>
    </location>
</feature>
<feature type="domain" description="DUF8032" evidence="2">
    <location>
        <begin position="309"/>
        <end position="403"/>
    </location>
</feature>
<feature type="compositionally biased region" description="Low complexity" evidence="1">
    <location>
        <begin position="246"/>
        <end position="257"/>
    </location>
</feature>
<feature type="compositionally biased region" description="Low complexity" evidence="1">
    <location>
        <begin position="563"/>
        <end position="574"/>
    </location>
</feature>
<feature type="compositionally biased region" description="Polar residues" evidence="1">
    <location>
        <begin position="755"/>
        <end position="768"/>
    </location>
</feature>
<gene>
    <name evidence="3" type="ORF">BN1708_003672</name>
</gene>
<evidence type="ECO:0000313" key="3">
    <source>
        <dbReference type="EMBL" id="CRK23403.1"/>
    </source>
</evidence>
<feature type="compositionally biased region" description="Low complexity" evidence="1">
    <location>
        <begin position="455"/>
        <end position="470"/>
    </location>
</feature>
<proteinExistence type="predicted"/>
<feature type="compositionally biased region" description="Low complexity" evidence="1">
    <location>
        <begin position="491"/>
        <end position="532"/>
    </location>
</feature>
<feature type="compositionally biased region" description="Polar residues" evidence="1">
    <location>
        <begin position="64"/>
        <end position="73"/>
    </location>
</feature>
<dbReference type="Pfam" id="PF26087">
    <property type="entry name" value="DUF8032"/>
    <property type="match status" value="3"/>
</dbReference>
<reference evidence="3 4" key="1">
    <citation type="submission" date="2015-05" db="EMBL/GenBank/DDBJ databases">
        <authorList>
            <person name="Wang D.B."/>
            <person name="Wang M."/>
        </authorList>
    </citation>
    <scope>NUCLEOTIDE SEQUENCE [LARGE SCALE GENOMIC DNA]</scope>
    <source>
        <strain evidence="3">VL1</strain>
    </source>
</reference>
<feature type="compositionally biased region" description="Low complexity" evidence="1">
    <location>
        <begin position="938"/>
        <end position="953"/>
    </location>
</feature>
<feature type="domain" description="DUF8032" evidence="2">
    <location>
        <begin position="792"/>
        <end position="886"/>
    </location>
</feature>
<dbReference type="InterPro" id="IPR058345">
    <property type="entry name" value="DUF8032"/>
</dbReference>
<feature type="compositionally biased region" description="Polar residues" evidence="1">
    <location>
        <begin position="575"/>
        <end position="585"/>
    </location>
</feature>
<feature type="compositionally biased region" description="Low complexity" evidence="1">
    <location>
        <begin position="979"/>
        <end position="988"/>
    </location>
</feature>
<feature type="region of interest" description="Disordered" evidence="1">
    <location>
        <begin position="637"/>
        <end position="782"/>
    </location>
</feature>
<protein>
    <recommendedName>
        <fullName evidence="2">DUF8032 domain-containing protein</fullName>
    </recommendedName>
</protein>
<feature type="region of interest" description="Disordered" evidence="1">
    <location>
        <begin position="1"/>
        <end position="142"/>
    </location>
</feature>
<feature type="compositionally biased region" description="Low complexity" evidence="1">
    <location>
        <begin position="80"/>
        <end position="91"/>
    </location>
</feature>
<feature type="compositionally biased region" description="Basic residues" evidence="1">
    <location>
        <begin position="409"/>
        <end position="421"/>
    </location>
</feature>
<keyword evidence="4" id="KW-1185">Reference proteome</keyword>
<feature type="compositionally biased region" description="Low complexity" evidence="1">
    <location>
        <begin position="182"/>
        <end position="235"/>
    </location>
</feature>
<feature type="compositionally biased region" description="Polar residues" evidence="1">
    <location>
        <begin position="547"/>
        <end position="558"/>
    </location>
</feature>
<organism evidence="3 4">
    <name type="scientific">Verticillium longisporum</name>
    <name type="common">Verticillium dahliae var. longisporum</name>
    <dbReference type="NCBI Taxonomy" id="100787"/>
    <lineage>
        <taxon>Eukaryota</taxon>
        <taxon>Fungi</taxon>
        <taxon>Dikarya</taxon>
        <taxon>Ascomycota</taxon>
        <taxon>Pezizomycotina</taxon>
        <taxon>Sordariomycetes</taxon>
        <taxon>Hypocreomycetidae</taxon>
        <taxon>Glomerellales</taxon>
        <taxon>Plectosphaerellaceae</taxon>
        <taxon>Verticillium</taxon>
    </lineage>
</organism>
<feature type="compositionally biased region" description="Polar residues" evidence="1">
    <location>
        <begin position="122"/>
        <end position="137"/>
    </location>
</feature>